<dbReference type="Gene3D" id="2.130.10.130">
    <property type="entry name" value="Integrin alpha, N-terminal"/>
    <property type="match status" value="1"/>
</dbReference>
<reference evidence="1 2" key="2">
    <citation type="submission" date="2018-11" db="EMBL/GenBank/DDBJ databases">
        <authorList>
            <consortium name="Pathogen Informatics"/>
        </authorList>
    </citation>
    <scope>NUCLEOTIDE SEQUENCE [LARGE SCALE GENOMIC DNA]</scope>
    <source>
        <strain evidence="1 2">NST_G2</strain>
    </source>
</reference>
<dbReference type="EMBL" id="UYSU01037575">
    <property type="protein sequence ID" value="VDL99212.1"/>
    <property type="molecule type" value="Genomic_DNA"/>
</dbReference>
<dbReference type="GO" id="GO:0007160">
    <property type="term" value="P:cell-matrix adhesion"/>
    <property type="evidence" value="ECO:0007669"/>
    <property type="project" value="TreeGrafter"/>
</dbReference>
<evidence type="ECO:0000313" key="2">
    <source>
        <dbReference type="Proteomes" id="UP000275846"/>
    </source>
</evidence>
<dbReference type="OrthoDB" id="5573735at2759"/>
<dbReference type="GO" id="GO:0005178">
    <property type="term" value="F:integrin binding"/>
    <property type="evidence" value="ECO:0007669"/>
    <property type="project" value="TreeGrafter"/>
</dbReference>
<dbReference type="GO" id="GO:0007229">
    <property type="term" value="P:integrin-mediated signaling pathway"/>
    <property type="evidence" value="ECO:0007669"/>
    <property type="project" value="TreeGrafter"/>
</dbReference>
<evidence type="ECO:0000313" key="3">
    <source>
        <dbReference type="WBParaSite" id="SSLN_0001332501-mRNA-1"/>
    </source>
</evidence>
<dbReference type="Proteomes" id="UP000275846">
    <property type="component" value="Unassembled WGS sequence"/>
</dbReference>
<gene>
    <name evidence="1" type="ORF">SSLN_LOCUS12827</name>
</gene>
<sequence>MASSFWHPHAFSCPLRLSRSGQATFIDQSSMASSLRFLYPVDVCCRSARELLADDQSATARLNAANQHLRHWRKPSRPLTSCVHACVACTNIFLVSKLSSPWESRVKLITRPQKKYGGTLDSAAAGSTTMRLLGHRIVLNLFLLFLTRVVYCGVEDWLFPTPAARIYTTEQNGSYFGYSVASYEGQSKPFCLVGAPNARKNFEGLFEPPDPRKAASLIEQIHGKSTGSVYRLDLDPSFPDCDVMPIASNNEDRRQHGTLEPGVSLWIGGLVAATSSGNDGLQLGCDPRYLYTPSLSNNSLPGIGMQNMGTGTCALYTGPEAGEAFVVLGMPGSYLTEGNVFFGHYKGRQTITSVRLKSSPQDLKHRGFNLGYAVGMHKRPFWRQKMSPRFTILASSPMWIENNYMGIVMVLTEALNIESLSERRPVEGSMALLQRERDSQKSYTGQFISVGCGYGSLGDVGMGWFAGEVFAKAVKA</sequence>
<dbReference type="WBParaSite" id="SSLN_0001332501-mRNA-1">
    <property type="protein sequence ID" value="SSLN_0001332501-mRNA-1"/>
    <property type="gene ID" value="SSLN_0001332501"/>
</dbReference>
<accession>A0A183T8M9</accession>
<keyword evidence="2" id="KW-1185">Reference proteome</keyword>
<organism evidence="3">
    <name type="scientific">Schistocephalus solidus</name>
    <name type="common">Tapeworm</name>
    <dbReference type="NCBI Taxonomy" id="70667"/>
    <lineage>
        <taxon>Eukaryota</taxon>
        <taxon>Metazoa</taxon>
        <taxon>Spiralia</taxon>
        <taxon>Lophotrochozoa</taxon>
        <taxon>Platyhelminthes</taxon>
        <taxon>Cestoda</taxon>
        <taxon>Eucestoda</taxon>
        <taxon>Diphyllobothriidea</taxon>
        <taxon>Diphyllobothriidae</taxon>
        <taxon>Schistocephalus</taxon>
    </lineage>
</organism>
<dbReference type="PANTHER" id="PTHR23220">
    <property type="entry name" value="INTEGRIN ALPHA"/>
    <property type="match status" value="1"/>
</dbReference>
<dbReference type="PANTHER" id="PTHR23220:SF122">
    <property type="entry name" value="INTEGRIN ALPHA-PS1"/>
    <property type="match status" value="1"/>
</dbReference>
<dbReference type="GO" id="GO:0033627">
    <property type="term" value="P:cell adhesion mediated by integrin"/>
    <property type="evidence" value="ECO:0007669"/>
    <property type="project" value="TreeGrafter"/>
</dbReference>
<protein>
    <submittedName>
        <fullName evidence="3">FAD-binding PCMH-type domain-containing protein</fullName>
    </submittedName>
</protein>
<dbReference type="InterPro" id="IPR028994">
    <property type="entry name" value="Integrin_alpha_N"/>
</dbReference>
<name>A0A183T8M9_SCHSO</name>
<proteinExistence type="predicted"/>
<evidence type="ECO:0000313" key="1">
    <source>
        <dbReference type="EMBL" id="VDL99212.1"/>
    </source>
</evidence>
<dbReference type="GO" id="GO:0009897">
    <property type="term" value="C:external side of plasma membrane"/>
    <property type="evidence" value="ECO:0007669"/>
    <property type="project" value="TreeGrafter"/>
</dbReference>
<dbReference type="GO" id="GO:0098609">
    <property type="term" value="P:cell-cell adhesion"/>
    <property type="evidence" value="ECO:0007669"/>
    <property type="project" value="TreeGrafter"/>
</dbReference>
<reference evidence="3" key="1">
    <citation type="submission" date="2016-06" db="UniProtKB">
        <authorList>
            <consortium name="WormBaseParasite"/>
        </authorList>
    </citation>
    <scope>IDENTIFICATION</scope>
</reference>
<dbReference type="GO" id="GO:0008305">
    <property type="term" value="C:integrin complex"/>
    <property type="evidence" value="ECO:0007669"/>
    <property type="project" value="TreeGrafter"/>
</dbReference>
<dbReference type="AlphaFoldDB" id="A0A183T8M9"/>